<sequence length="192" mass="21381">MEAALLYKSLKKFINSSEESLLMIRYERLSHPANSPQISTRASQHGNRLTQPIGSEEDKDMTEREDCQSFFSTSGTPPNPPTAILWLEGSTQPQASYDQPGRPVMRCHGICTYLWDPSGNRSVLCLHPGAAIISICDPTRACSVGVVGLGHGKVLNTDLRHYLSLQFQKGSLDHKLQQVIRDNLYLRTIPCE</sequence>
<dbReference type="GO" id="GO:0016301">
    <property type="term" value="F:kinase activity"/>
    <property type="evidence" value="ECO:0007669"/>
    <property type="project" value="UniProtKB-KW"/>
</dbReference>
<keyword evidence="5" id="KW-1185">Reference proteome</keyword>
<organism evidence="4 5">
    <name type="scientific">Takifugu flavidus</name>
    <name type="common">sansaifugu</name>
    <dbReference type="NCBI Taxonomy" id="433684"/>
    <lineage>
        <taxon>Eukaryota</taxon>
        <taxon>Metazoa</taxon>
        <taxon>Chordata</taxon>
        <taxon>Craniata</taxon>
        <taxon>Vertebrata</taxon>
        <taxon>Euteleostomi</taxon>
        <taxon>Actinopterygii</taxon>
        <taxon>Neopterygii</taxon>
        <taxon>Teleostei</taxon>
        <taxon>Neoteleostei</taxon>
        <taxon>Acanthomorphata</taxon>
        <taxon>Eupercaria</taxon>
        <taxon>Tetraodontiformes</taxon>
        <taxon>Tetradontoidea</taxon>
        <taxon>Tetraodontidae</taxon>
        <taxon>Takifugu</taxon>
    </lineage>
</organism>
<dbReference type="GO" id="GO:0007165">
    <property type="term" value="P:signal transduction"/>
    <property type="evidence" value="ECO:0007669"/>
    <property type="project" value="TreeGrafter"/>
</dbReference>
<accession>A0A5C6MUF9</accession>
<comment type="subcellular location">
    <subcellularLocation>
        <location evidence="1">Cell membrane</location>
        <topology evidence="1">Peripheral membrane protein</topology>
    </subcellularLocation>
</comment>
<dbReference type="AlphaFoldDB" id="A0A5C6MUF9"/>
<dbReference type="GO" id="GO:0005911">
    <property type="term" value="C:cell-cell junction"/>
    <property type="evidence" value="ECO:0007669"/>
    <property type="project" value="TreeGrafter"/>
</dbReference>
<keyword evidence="4" id="KW-0418">Kinase</keyword>
<reference evidence="4 5" key="1">
    <citation type="submission" date="2019-04" db="EMBL/GenBank/DDBJ databases">
        <title>Chromosome genome assembly for Takifugu flavidus.</title>
        <authorList>
            <person name="Xiao S."/>
        </authorList>
    </citation>
    <scope>NUCLEOTIDE SEQUENCE [LARGE SCALE GENOMIC DNA]</scope>
    <source>
        <strain evidence="4">HTHZ2018</strain>
        <tissue evidence="4">Muscle</tissue>
    </source>
</reference>
<proteinExistence type="predicted"/>
<evidence type="ECO:0000256" key="1">
    <source>
        <dbReference type="ARBA" id="ARBA00004202"/>
    </source>
</evidence>
<keyword evidence="4" id="KW-0808">Transferase</keyword>
<dbReference type="Proteomes" id="UP000324091">
    <property type="component" value="Chromosome 8"/>
</dbReference>
<name>A0A5C6MUF9_9TELE</name>
<protein>
    <submittedName>
        <fullName evidence="4">Membrane-associated guanylate kinase, WW and PDZ domain-containing protein 3</fullName>
    </submittedName>
</protein>
<evidence type="ECO:0000313" key="4">
    <source>
        <dbReference type="EMBL" id="TWW57120.1"/>
    </source>
</evidence>
<dbReference type="GO" id="GO:0005737">
    <property type="term" value="C:cytoplasm"/>
    <property type="evidence" value="ECO:0007669"/>
    <property type="project" value="TreeGrafter"/>
</dbReference>
<gene>
    <name evidence="4" type="ORF">D4764_08G0011070</name>
</gene>
<dbReference type="PANTHER" id="PTHR10316">
    <property type="entry name" value="MEMBRANE ASSOCIATED GUANYLATE KINASE-RELATED"/>
    <property type="match status" value="1"/>
</dbReference>
<dbReference type="EMBL" id="RHFK02000021">
    <property type="protein sequence ID" value="TWW57120.1"/>
    <property type="molecule type" value="Genomic_DNA"/>
</dbReference>
<evidence type="ECO:0000313" key="5">
    <source>
        <dbReference type="Proteomes" id="UP000324091"/>
    </source>
</evidence>
<evidence type="ECO:0000256" key="2">
    <source>
        <dbReference type="ARBA" id="ARBA00022475"/>
    </source>
</evidence>
<evidence type="ECO:0000256" key="3">
    <source>
        <dbReference type="SAM" id="MobiDB-lite"/>
    </source>
</evidence>
<feature type="region of interest" description="Disordered" evidence="3">
    <location>
        <begin position="34"/>
        <end position="75"/>
    </location>
</feature>
<feature type="compositionally biased region" description="Polar residues" evidence="3">
    <location>
        <begin position="34"/>
        <end position="53"/>
    </location>
</feature>
<keyword evidence="2" id="KW-1003">Cell membrane</keyword>
<dbReference type="GO" id="GO:0005886">
    <property type="term" value="C:plasma membrane"/>
    <property type="evidence" value="ECO:0007669"/>
    <property type="project" value="UniProtKB-SubCell"/>
</dbReference>
<comment type="caution">
    <text evidence="4">The sequence shown here is derived from an EMBL/GenBank/DDBJ whole genome shotgun (WGS) entry which is preliminary data.</text>
</comment>
<dbReference type="PANTHER" id="PTHR10316:SF10">
    <property type="entry name" value="MEMBRANE-ASSOCIATED GUANYLATE KINASE, WW AND PDZ DOMAIN-CONTAINING PROTEIN 3"/>
    <property type="match status" value="1"/>
</dbReference>
<keyword evidence="2" id="KW-0472">Membrane</keyword>